<evidence type="ECO:0000256" key="5">
    <source>
        <dbReference type="ARBA" id="ARBA00022839"/>
    </source>
</evidence>
<evidence type="ECO:0000256" key="4">
    <source>
        <dbReference type="ARBA" id="ARBA00022801"/>
    </source>
</evidence>
<keyword evidence="4" id="KW-0378">Hydrolase</keyword>
<evidence type="ECO:0000256" key="2">
    <source>
        <dbReference type="ARBA" id="ARBA00022722"/>
    </source>
</evidence>
<name>A0AAN8U196_SOLBU</name>
<dbReference type="InterPro" id="IPR036397">
    <property type="entry name" value="RNaseH_sf"/>
</dbReference>
<accession>A0AAN8U196</accession>
<reference evidence="8 9" key="1">
    <citation type="submission" date="2024-02" db="EMBL/GenBank/DDBJ databases">
        <title>de novo genome assembly of Solanum bulbocastanum strain 11H21.</title>
        <authorList>
            <person name="Hosaka A.J."/>
        </authorList>
    </citation>
    <scope>NUCLEOTIDE SEQUENCE [LARGE SCALE GENOMIC DNA]</scope>
    <source>
        <tissue evidence="8">Young leaves</tissue>
    </source>
</reference>
<dbReference type="FunFam" id="3.30.420.10:FF:000040">
    <property type="entry name" value="Exonuclease family protein"/>
    <property type="match status" value="1"/>
</dbReference>
<keyword evidence="2" id="KW-0540">Nuclease</keyword>
<dbReference type="CDD" id="cd06127">
    <property type="entry name" value="DEDDh"/>
    <property type="match status" value="1"/>
</dbReference>
<evidence type="ECO:0000256" key="3">
    <source>
        <dbReference type="ARBA" id="ARBA00022723"/>
    </source>
</evidence>
<dbReference type="InterPro" id="IPR013520">
    <property type="entry name" value="Ribonucl_H"/>
</dbReference>
<proteinExistence type="predicted"/>
<dbReference type="GO" id="GO:0003676">
    <property type="term" value="F:nucleic acid binding"/>
    <property type="evidence" value="ECO:0007669"/>
    <property type="project" value="InterPro"/>
</dbReference>
<dbReference type="PANTHER" id="PTHR30231:SF4">
    <property type="entry name" value="PROTEIN NEN2"/>
    <property type="match status" value="1"/>
</dbReference>
<dbReference type="SMART" id="SM00479">
    <property type="entry name" value="EXOIII"/>
    <property type="match status" value="1"/>
</dbReference>
<evidence type="ECO:0000313" key="8">
    <source>
        <dbReference type="EMBL" id="KAK6795436.1"/>
    </source>
</evidence>
<keyword evidence="9" id="KW-1185">Reference proteome</keyword>
<evidence type="ECO:0000313" key="9">
    <source>
        <dbReference type="Proteomes" id="UP001371456"/>
    </source>
</evidence>
<evidence type="ECO:0000256" key="1">
    <source>
        <dbReference type="ARBA" id="ARBA00001946"/>
    </source>
</evidence>
<comment type="cofactor">
    <cofactor evidence="1">
        <name>Mg(2+)</name>
        <dbReference type="ChEBI" id="CHEBI:18420"/>
    </cofactor>
</comment>
<feature type="domain" description="Exonuclease" evidence="7">
    <location>
        <begin position="9"/>
        <end position="197"/>
    </location>
</feature>
<evidence type="ECO:0000256" key="6">
    <source>
        <dbReference type="ARBA" id="ARBA00022842"/>
    </source>
</evidence>
<keyword evidence="3" id="KW-0479">Metal-binding</keyword>
<keyword evidence="5" id="KW-0269">Exonuclease</keyword>
<dbReference type="SUPFAM" id="SSF53098">
    <property type="entry name" value="Ribonuclease H-like"/>
    <property type="match status" value="1"/>
</dbReference>
<dbReference type="Proteomes" id="UP001371456">
    <property type="component" value="Unassembled WGS sequence"/>
</dbReference>
<dbReference type="PANTHER" id="PTHR30231">
    <property type="entry name" value="DNA POLYMERASE III SUBUNIT EPSILON"/>
    <property type="match status" value="1"/>
</dbReference>
<protein>
    <recommendedName>
        <fullName evidence="7">Exonuclease domain-containing protein</fullName>
    </recommendedName>
</protein>
<dbReference type="InterPro" id="IPR012337">
    <property type="entry name" value="RNaseH-like_sf"/>
</dbReference>
<dbReference type="Pfam" id="PF00929">
    <property type="entry name" value="RNase_T"/>
    <property type="match status" value="1"/>
</dbReference>
<dbReference type="Gene3D" id="3.30.420.10">
    <property type="entry name" value="Ribonuclease H-like superfamily/Ribonuclease H"/>
    <property type="match status" value="1"/>
</dbReference>
<gene>
    <name evidence="8" type="ORF">RDI58_008889</name>
</gene>
<evidence type="ECO:0000259" key="7">
    <source>
        <dbReference type="SMART" id="SM00479"/>
    </source>
</evidence>
<dbReference type="GO" id="GO:0008408">
    <property type="term" value="F:3'-5' exonuclease activity"/>
    <property type="evidence" value="ECO:0007669"/>
    <property type="project" value="TreeGrafter"/>
</dbReference>
<comment type="caution">
    <text evidence="8">The sequence shown here is derived from an EMBL/GenBank/DDBJ whole genome shotgun (WGS) entry which is preliminary data.</text>
</comment>
<dbReference type="EMBL" id="JBANQN010000003">
    <property type="protein sequence ID" value="KAK6795436.1"/>
    <property type="molecule type" value="Genomic_DNA"/>
</dbReference>
<sequence length="500" mass="56091">MMMGDERMEVAFFDVETTVPTRPGLGFAILEFGAILVCPRKLVELETYSTLVRPTDLSLIPTLSVRCNGINPEAVTSAPTFAEIADKVYDILHGRVWAGHNILKFDCHRIREAFAGINKPAPEPKGIIDTLALLTQRFGRRAGDMKFRSLLLNKRMDVISRVQVMNSYFLGLADDWSLDDVRMNLEVLKYCATVLFMCPRLDPIVFSFLLVLESSLPDIFTENSWVSPNATTRSRTIGRATPEKTGFSADTPSLSIKIESHVKSTAEINPFNMDELEESLLSEVMEDESGSYSPGSSTTATESFIGWTDFLEPNEISIPSVSVSLIPFYRGSQKIQVLHDYGELLVCCRRMKVRFDISKKYVNKAGWPRLSFVVDASSDLCKILDVVDDRAQKLSVDSGSSSEWRPVVTKKPGFMNYPTVRLNLPTVIDGNIFRWITEIYQKESSTTQKLVIFSRFDVEELESLITAGTFVDAYFSVDSYDVQQNAGIRLVANKLIIHST</sequence>
<dbReference type="GO" id="GO:0046872">
    <property type="term" value="F:metal ion binding"/>
    <property type="evidence" value="ECO:0007669"/>
    <property type="project" value="UniProtKB-KW"/>
</dbReference>
<dbReference type="AlphaFoldDB" id="A0AAN8U196"/>
<organism evidence="8 9">
    <name type="scientific">Solanum bulbocastanum</name>
    <name type="common">Wild potato</name>
    <dbReference type="NCBI Taxonomy" id="147425"/>
    <lineage>
        <taxon>Eukaryota</taxon>
        <taxon>Viridiplantae</taxon>
        <taxon>Streptophyta</taxon>
        <taxon>Embryophyta</taxon>
        <taxon>Tracheophyta</taxon>
        <taxon>Spermatophyta</taxon>
        <taxon>Magnoliopsida</taxon>
        <taxon>eudicotyledons</taxon>
        <taxon>Gunneridae</taxon>
        <taxon>Pentapetalae</taxon>
        <taxon>asterids</taxon>
        <taxon>lamiids</taxon>
        <taxon>Solanales</taxon>
        <taxon>Solanaceae</taxon>
        <taxon>Solanoideae</taxon>
        <taxon>Solaneae</taxon>
        <taxon>Solanum</taxon>
    </lineage>
</organism>
<keyword evidence="6" id="KW-0460">Magnesium</keyword>